<keyword evidence="1" id="KW-0175">Coiled coil</keyword>
<dbReference type="InParanoid" id="A0A5N4B521"/>
<dbReference type="EMBL" id="VVIM01000001">
    <property type="protein sequence ID" value="KAB0804460.1"/>
    <property type="molecule type" value="Genomic_DNA"/>
</dbReference>
<dbReference type="PANTHER" id="PTHR21505">
    <property type="entry name" value="MADF DOMAIN-CONTAINING PROTEIN-RELATED"/>
    <property type="match status" value="1"/>
</dbReference>
<evidence type="ECO:0000313" key="4">
    <source>
        <dbReference type="EMBL" id="KAB0804460.1"/>
    </source>
</evidence>
<feature type="compositionally biased region" description="Polar residues" evidence="2">
    <location>
        <begin position="75"/>
        <end position="90"/>
    </location>
</feature>
<dbReference type="Proteomes" id="UP000327044">
    <property type="component" value="Unassembled WGS sequence"/>
</dbReference>
<protein>
    <recommendedName>
        <fullName evidence="3">MADF domain-containing protein</fullName>
    </recommendedName>
</protein>
<feature type="domain" description="MADF" evidence="3">
    <location>
        <begin position="2"/>
        <end position="56"/>
    </location>
</feature>
<comment type="caution">
    <text evidence="4">The sequence shown here is derived from an EMBL/GenBank/DDBJ whole genome shotgun (WGS) entry which is preliminary data.</text>
</comment>
<dbReference type="AlphaFoldDB" id="A0A5N4B521"/>
<dbReference type="InterPro" id="IPR006578">
    <property type="entry name" value="MADF-dom"/>
</dbReference>
<proteinExistence type="predicted"/>
<dbReference type="Pfam" id="PF10545">
    <property type="entry name" value="MADF_DNA_bdg"/>
    <property type="match status" value="1"/>
</dbReference>
<feature type="region of interest" description="Disordered" evidence="2">
    <location>
        <begin position="67"/>
        <end position="115"/>
    </location>
</feature>
<reference evidence="4 5" key="1">
    <citation type="journal article" date="2018" name="Elife">
        <title>Firefly genomes illuminate parallel origins of bioluminescence in beetles.</title>
        <authorList>
            <person name="Fallon T.R."/>
            <person name="Lower S.E."/>
            <person name="Chang C.H."/>
            <person name="Bessho-Uehara M."/>
            <person name="Martin G.J."/>
            <person name="Bewick A.J."/>
            <person name="Behringer M."/>
            <person name="Debat H.J."/>
            <person name="Wong I."/>
            <person name="Day J.C."/>
            <person name="Suvorov A."/>
            <person name="Silva C.J."/>
            <person name="Stanger-Hall K.F."/>
            <person name="Hall D.W."/>
            <person name="Schmitz R.J."/>
            <person name="Nelson D.R."/>
            <person name="Lewis S.M."/>
            <person name="Shigenobu S."/>
            <person name="Bybee S.M."/>
            <person name="Larracuente A.M."/>
            <person name="Oba Y."/>
            <person name="Weng J.K."/>
        </authorList>
    </citation>
    <scope>NUCLEOTIDE SEQUENCE [LARGE SCALE GENOMIC DNA]</scope>
    <source>
        <strain evidence="4">1611_PpyrPB1</strain>
        <tissue evidence="4">Whole body</tissue>
    </source>
</reference>
<dbReference type="PANTHER" id="PTHR21505:SF12">
    <property type="entry name" value="MADF DOMAIN-CONTAINING PROTEIN-RELATED"/>
    <property type="match status" value="1"/>
</dbReference>
<evidence type="ECO:0000313" key="5">
    <source>
        <dbReference type="Proteomes" id="UP000327044"/>
    </source>
</evidence>
<organism evidence="4 5">
    <name type="scientific">Photinus pyralis</name>
    <name type="common">Common eastern firefly</name>
    <name type="synonym">Lampyris pyralis</name>
    <dbReference type="NCBI Taxonomy" id="7054"/>
    <lineage>
        <taxon>Eukaryota</taxon>
        <taxon>Metazoa</taxon>
        <taxon>Ecdysozoa</taxon>
        <taxon>Arthropoda</taxon>
        <taxon>Hexapoda</taxon>
        <taxon>Insecta</taxon>
        <taxon>Pterygota</taxon>
        <taxon>Neoptera</taxon>
        <taxon>Endopterygota</taxon>
        <taxon>Coleoptera</taxon>
        <taxon>Polyphaga</taxon>
        <taxon>Elateriformia</taxon>
        <taxon>Elateroidea</taxon>
        <taxon>Lampyridae</taxon>
        <taxon>Lampyrinae</taxon>
        <taxon>Photinus</taxon>
    </lineage>
</organism>
<sequence>MAEEFNTTVEEIQRKIHNLRNQFNSEFKKSKKKQSGQGTDELYVSKWPYYNLLLFLQGSSECKTATGNFEKDATENNTPSDNQGIITLEQSAEENRSDATPKSQNNEPNPRKKRKIEVCDKNKLIMQKAIHALYEEDDVYDVFGKYVASEMRRSYTAHK</sequence>
<evidence type="ECO:0000256" key="2">
    <source>
        <dbReference type="SAM" id="MobiDB-lite"/>
    </source>
</evidence>
<evidence type="ECO:0000256" key="1">
    <source>
        <dbReference type="SAM" id="Coils"/>
    </source>
</evidence>
<feature type="coiled-coil region" evidence="1">
    <location>
        <begin position="2"/>
        <end position="29"/>
    </location>
</feature>
<evidence type="ECO:0000259" key="3">
    <source>
        <dbReference type="Pfam" id="PF10545"/>
    </source>
</evidence>
<gene>
    <name evidence="4" type="ORF">PPYR_01430</name>
</gene>
<accession>A0A5N4B521</accession>
<keyword evidence="5" id="KW-1185">Reference proteome</keyword>
<name>A0A5N4B521_PHOPY</name>